<dbReference type="CDD" id="cd00063">
    <property type="entry name" value="FN3"/>
    <property type="match status" value="1"/>
</dbReference>
<feature type="non-terminal residue" evidence="20">
    <location>
        <position position="1249"/>
    </location>
</feature>
<dbReference type="GO" id="GO:0004725">
    <property type="term" value="F:protein tyrosine phosphatase activity"/>
    <property type="evidence" value="ECO:0007669"/>
    <property type="project" value="UniProtKB-EC"/>
</dbReference>
<dbReference type="InterPro" id="IPR000387">
    <property type="entry name" value="Tyr_Pase_dom"/>
</dbReference>
<dbReference type="InterPro" id="IPR013783">
    <property type="entry name" value="Ig-like_fold"/>
</dbReference>
<evidence type="ECO:0000256" key="15">
    <source>
        <dbReference type="SAM" id="Phobius"/>
    </source>
</evidence>
<feature type="region of interest" description="Disordered" evidence="14">
    <location>
        <begin position="1223"/>
        <end position="1249"/>
    </location>
</feature>
<evidence type="ECO:0000256" key="1">
    <source>
        <dbReference type="ARBA" id="ARBA00004479"/>
    </source>
</evidence>
<dbReference type="PROSITE" id="PS51144">
    <property type="entry name" value="ALPHA_CA_2"/>
    <property type="match status" value="1"/>
</dbReference>
<feature type="domain" description="Tyrosine-protein phosphatase" evidence="16">
    <location>
        <begin position="652"/>
        <end position="923"/>
    </location>
</feature>
<keyword evidence="21" id="KW-1185">Reference proteome</keyword>
<dbReference type="Gene3D" id="3.10.200.10">
    <property type="entry name" value="Alpha carbonic anhydrase"/>
    <property type="match status" value="1"/>
</dbReference>
<keyword evidence="5" id="KW-0732">Signal</keyword>
<name>A0A7K9K1R3_9PASE</name>
<dbReference type="FunFam" id="3.90.190.10:FF:000016">
    <property type="entry name" value="receptor-type tyrosine-protein phosphatase gamma isoform X1"/>
    <property type="match status" value="1"/>
</dbReference>
<evidence type="ECO:0000256" key="13">
    <source>
        <dbReference type="ARBA" id="ARBA00051722"/>
    </source>
</evidence>
<dbReference type="Proteomes" id="UP000523279">
    <property type="component" value="Unassembled WGS sequence"/>
</dbReference>
<dbReference type="InterPro" id="IPR003961">
    <property type="entry name" value="FN3_dom"/>
</dbReference>
<evidence type="ECO:0000256" key="12">
    <source>
        <dbReference type="ARBA" id="ARBA00023180"/>
    </source>
</evidence>
<dbReference type="Pfam" id="PF00102">
    <property type="entry name" value="Y_phosphatase"/>
    <property type="match status" value="2"/>
</dbReference>
<dbReference type="InterPro" id="IPR016130">
    <property type="entry name" value="Tyr_Pase_AS"/>
</dbReference>
<dbReference type="EC" id="3.1.3.48" evidence="3"/>
<dbReference type="FunFam" id="2.60.40.10:FF:000255">
    <property type="entry name" value="receptor-type tyrosine-protein phosphatase gamma isoform X2"/>
    <property type="match status" value="1"/>
</dbReference>
<evidence type="ECO:0000256" key="11">
    <source>
        <dbReference type="ARBA" id="ARBA00023157"/>
    </source>
</evidence>
<dbReference type="InterPro" id="IPR000242">
    <property type="entry name" value="PTP_cat"/>
</dbReference>
<dbReference type="Pfam" id="PF00041">
    <property type="entry name" value="fn3"/>
    <property type="match status" value="1"/>
</dbReference>
<dbReference type="CDD" id="cd17667">
    <property type="entry name" value="R-PTPc-G-1"/>
    <property type="match status" value="1"/>
</dbReference>
<accession>A0A7K9K1R3</accession>
<dbReference type="InterPro" id="IPR036116">
    <property type="entry name" value="FN3_sf"/>
</dbReference>
<dbReference type="SUPFAM" id="SSF52799">
    <property type="entry name" value="(Phosphotyrosine protein) phosphatases II"/>
    <property type="match status" value="2"/>
</dbReference>
<comment type="catalytic activity">
    <reaction evidence="13">
        <text>O-phospho-L-tyrosyl-[protein] + H2O = L-tyrosyl-[protein] + phosphate</text>
        <dbReference type="Rhea" id="RHEA:10684"/>
        <dbReference type="Rhea" id="RHEA-COMP:10136"/>
        <dbReference type="Rhea" id="RHEA-COMP:20101"/>
        <dbReference type="ChEBI" id="CHEBI:15377"/>
        <dbReference type="ChEBI" id="CHEBI:43474"/>
        <dbReference type="ChEBI" id="CHEBI:46858"/>
        <dbReference type="ChEBI" id="CHEBI:61978"/>
        <dbReference type="EC" id="3.1.3.48"/>
    </reaction>
</comment>
<feature type="compositionally biased region" description="Basic and acidic residues" evidence="14">
    <location>
        <begin position="392"/>
        <end position="403"/>
    </location>
</feature>
<dbReference type="PROSITE" id="PS50055">
    <property type="entry name" value="TYR_PHOSPHATASE_PTP"/>
    <property type="match status" value="2"/>
</dbReference>
<evidence type="ECO:0000256" key="3">
    <source>
        <dbReference type="ARBA" id="ARBA00013064"/>
    </source>
</evidence>
<feature type="region of interest" description="Disordered" evidence="14">
    <location>
        <begin position="376"/>
        <end position="540"/>
    </location>
</feature>
<feature type="domain" description="Tyrosine specific protein phosphatases" evidence="17">
    <location>
        <begin position="840"/>
        <end position="914"/>
    </location>
</feature>
<dbReference type="PANTHER" id="PTHR19134:SF468">
    <property type="entry name" value="RECEPTOR-TYPE TYROSINE-PROTEIN PHOSPHATASE GAMMA"/>
    <property type="match status" value="1"/>
</dbReference>
<evidence type="ECO:0000256" key="8">
    <source>
        <dbReference type="ARBA" id="ARBA00022912"/>
    </source>
</evidence>
<feature type="domain" description="Alpha-carbonic anhydrase" evidence="19">
    <location>
        <begin position="1"/>
        <end position="148"/>
    </location>
</feature>
<keyword evidence="12" id="KW-0325">Glycoprotein</keyword>
<dbReference type="SMART" id="SM00060">
    <property type="entry name" value="FN3"/>
    <property type="match status" value="1"/>
</dbReference>
<dbReference type="PROSITE" id="PS00383">
    <property type="entry name" value="TYR_PHOSPHATASE_1"/>
    <property type="match status" value="1"/>
</dbReference>
<keyword evidence="10 15" id="KW-0472">Membrane</keyword>
<dbReference type="SMART" id="SM00404">
    <property type="entry name" value="PTPc_motif"/>
    <property type="match status" value="2"/>
</dbReference>
<keyword evidence="4 15" id="KW-0812">Transmembrane</keyword>
<dbReference type="PROSITE" id="PS50853">
    <property type="entry name" value="FN3"/>
    <property type="match status" value="1"/>
</dbReference>
<dbReference type="Gene3D" id="3.90.190.10">
    <property type="entry name" value="Protein tyrosine phosphatase superfamily"/>
    <property type="match status" value="2"/>
</dbReference>
<evidence type="ECO:0000259" key="19">
    <source>
        <dbReference type="PROSITE" id="PS51144"/>
    </source>
</evidence>
<keyword evidence="8" id="KW-0904">Protein phosphatase</keyword>
<evidence type="ECO:0000259" key="18">
    <source>
        <dbReference type="PROSITE" id="PS50853"/>
    </source>
</evidence>
<dbReference type="SUPFAM" id="SSF51069">
    <property type="entry name" value="Carbonic anhydrase"/>
    <property type="match status" value="1"/>
</dbReference>
<sequence>MQIYFYNPDDFDSFGTAVLENRVVGAMAVFFQVSPRDNSALDPIIHGLKGVVHHEKETFLDPFVLRELLPTSLGSYYRYTGSLTTPPCSEIVEWIVFRKPVPISYHQLEAFYSIFTTEQQDHVKSVEYLRNNFRPQQSLNNRKVSKSAVKDAWNQDMTDILENPHGTEASKACSTPPVNMKVQPVNRTALLVTWNQPETIYHPPIMNYMISYSWTKNEDEKEKTFTKDSDKDLKAIISHVSPDILYLFRVQAICRNEMRSDFSQTMLFQANTTRIFEGTRIVKTGVPTASPASSADMAPISSGSSTWTSSGLPFSFVSMATGMGPSSSGSQATVASVVTSTLLAGLGFSGGGISSFPSSVWPTRLPAAAAPSKQAGRAMVATTEAAAASPGPERDSALTKDGEGAEEGEKDEKSESEDGEREQEEEEEKDAEKKEKSRATAASEARNSTEPGVAVASPNRTAEEEGNKTLSGEVPNQNVAPTAGGAEKESFAEADTQPQLLPSTQVPPAFTDELYLGKIPRQPEATRKPPPKVDRFPEEYPSDNKFITINPAGKNSSSMATRPSPGKMEWIIPLIVVSALTFVCLILLIAVLVYWRKCFQTAHFYVEDSSSPRVVPNESIPIIPIPDDMEAIPVKQFVKHISELYSNNQHGFSEDFEEVQRCTADMNITAEHSNHPDNKHKNRYINILAYDHSRVKLRPLPGKDSKHSDYINANYVDGYNKAKAYIATQGPLKSTFEDFWRMIWEQNTGIIVMITNLVEKGRRKCDQYWPTENSEEYGNIIVTLKSTNVHACYTVRRFTVRNTKMKKGQKGNPKGRQNERTVIQYHYTQWPDMGVPEYALPVLTFVRRSSAARTLDMGPVVVHCSAGVGRTGTYIVIDSMLQQIKDKSTVNVLGFLKHIRTQRNYLVQTEEQYIFIHDALLEAILGKETEVSANQLHSYVNSILIPAIGGKTRLEKQFKLVTQCNAKYVECFSAQKDCNKEKNRNSSVVPSERARVGLAPLPGMKGTDYINASYIMGYYRSNEFIITQHPLPHTTKDFWRMIWDHNAQIIVMLPDNQSLAEDEFVYWPSREESMNCEAFTVTLISKDRLCLSNEEQIIIHDFILEATQDDYVLEVRHFQCPKWPNPDAPISSTFELINVIKEEALTRDGPTIVHDEYGAVSAGTLCALTTLSQQLENENAVDVFQVAKMINLMRPGVFTDIEQYQFLYKAMLSLVSTKENGNGPMTLDKNGAVMASDESDPAESMESLV</sequence>
<comment type="similarity">
    <text evidence="2">Belongs to the protein-tyrosine phosphatase family. Receptor class 5 subfamily.</text>
</comment>
<dbReference type="Gene3D" id="2.60.40.10">
    <property type="entry name" value="Immunoglobulins"/>
    <property type="match status" value="1"/>
</dbReference>
<dbReference type="SMART" id="SM00194">
    <property type="entry name" value="PTPc"/>
    <property type="match status" value="2"/>
</dbReference>
<keyword evidence="9 15" id="KW-1133">Transmembrane helix</keyword>
<dbReference type="SMART" id="SM01057">
    <property type="entry name" value="Carb_anhydrase"/>
    <property type="match status" value="1"/>
</dbReference>
<evidence type="ECO:0000256" key="4">
    <source>
        <dbReference type="ARBA" id="ARBA00022692"/>
    </source>
</evidence>
<dbReference type="FunFam" id="3.90.190.10:FF:000013">
    <property type="entry name" value="receptor-type tyrosine-protein phosphatase zeta isoform X1"/>
    <property type="match status" value="1"/>
</dbReference>
<keyword evidence="7" id="KW-0378">Hydrolase</keyword>
<dbReference type="PRINTS" id="PR00700">
    <property type="entry name" value="PRTYPHPHTASE"/>
</dbReference>
<dbReference type="InterPro" id="IPR036398">
    <property type="entry name" value="CA_dom_sf"/>
</dbReference>
<evidence type="ECO:0000256" key="5">
    <source>
        <dbReference type="ARBA" id="ARBA00022729"/>
    </source>
</evidence>
<evidence type="ECO:0000256" key="6">
    <source>
        <dbReference type="ARBA" id="ARBA00022737"/>
    </source>
</evidence>
<feature type="transmembrane region" description="Helical" evidence="15">
    <location>
        <begin position="570"/>
        <end position="595"/>
    </location>
</feature>
<dbReference type="AlphaFoldDB" id="A0A7K9K1R3"/>
<evidence type="ECO:0000256" key="10">
    <source>
        <dbReference type="ARBA" id="ARBA00023136"/>
    </source>
</evidence>
<evidence type="ECO:0000313" key="20">
    <source>
        <dbReference type="EMBL" id="NXH43990.1"/>
    </source>
</evidence>
<evidence type="ECO:0000313" key="21">
    <source>
        <dbReference type="Proteomes" id="UP000523279"/>
    </source>
</evidence>
<dbReference type="PANTHER" id="PTHR19134">
    <property type="entry name" value="RECEPTOR-TYPE TYROSINE-PROTEIN PHOSPHATASE"/>
    <property type="match status" value="1"/>
</dbReference>
<dbReference type="PROSITE" id="PS50056">
    <property type="entry name" value="TYR_PHOSPHATASE_2"/>
    <property type="match status" value="2"/>
</dbReference>
<dbReference type="InterPro" id="IPR001148">
    <property type="entry name" value="CA_dom"/>
</dbReference>
<evidence type="ECO:0000256" key="7">
    <source>
        <dbReference type="ARBA" id="ARBA00022801"/>
    </source>
</evidence>
<dbReference type="InterPro" id="IPR029021">
    <property type="entry name" value="Prot-tyrosine_phosphatase-like"/>
</dbReference>
<reference evidence="20 21" key="1">
    <citation type="submission" date="2019-09" db="EMBL/GenBank/DDBJ databases">
        <title>Bird 10,000 Genomes (B10K) Project - Family phase.</title>
        <authorList>
            <person name="Zhang G."/>
        </authorList>
    </citation>
    <scope>NUCLEOTIDE SEQUENCE [LARGE SCALE GENOMIC DNA]</scope>
    <source>
        <strain evidence="20">B10K-DU-001-34</strain>
        <tissue evidence="20">Muscle</tissue>
    </source>
</reference>
<comment type="caution">
    <text evidence="20">The sequence shown here is derived from an EMBL/GenBank/DDBJ whole genome shotgun (WGS) entry which is preliminary data.</text>
</comment>
<dbReference type="EMBL" id="VWZP01005527">
    <property type="protein sequence ID" value="NXH43990.1"/>
    <property type="molecule type" value="Genomic_DNA"/>
</dbReference>
<feature type="compositionally biased region" description="Polar residues" evidence="14">
    <location>
        <begin position="468"/>
        <end position="480"/>
    </location>
</feature>
<evidence type="ECO:0000256" key="9">
    <source>
        <dbReference type="ARBA" id="ARBA00022989"/>
    </source>
</evidence>
<dbReference type="SUPFAM" id="SSF49265">
    <property type="entry name" value="Fibronectin type III"/>
    <property type="match status" value="1"/>
</dbReference>
<protein>
    <recommendedName>
        <fullName evidence="3">protein-tyrosine-phosphatase</fullName>
        <ecNumber evidence="3">3.1.3.48</ecNumber>
    </recommendedName>
</protein>
<feature type="compositionally biased region" description="Low complexity" evidence="14">
    <location>
        <begin position="376"/>
        <end position="388"/>
    </location>
</feature>
<dbReference type="InterPro" id="IPR003595">
    <property type="entry name" value="Tyr_Pase_cat"/>
</dbReference>
<feature type="compositionally biased region" description="Polar residues" evidence="14">
    <location>
        <begin position="496"/>
        <end position="506"/>
    </location>
</feature>
<dbReference type="CDD" id="cd17670">
    <property type="entry name" value="R-PTP-G-2"/>
    <property type="match status" value="1"/>
</dbReference>
<evidence type="ECO:0000256" key="14">
    <source>
        <dbReference type="SAM" id="MobiDB-lite"/>
    </source>
</evidence>
<feature type="domain" description="Tyrosine specific protein phosphatases" evidence="17">
    <location>
        <begin position="1131"/>
        <end position="1205"/>
    </location>
</feature>
<dbReference type="Pfam" id="PF00194">
    <property type="entry name" value="Carb_anhydrase"/>
    <property type="match status" value="1"/>
</dbReference>
<evidence type="ECO:0000259" key="17">
    <source>
        <dbReference type="PROSITE" id="PS50056"/>
    </source>
</evidence>
<feature type="non-terminal residue" evidence="20">
    <location>
        <position position="1"/>
    </location>
</feature>
<proteinExistence type="inferred from homology"/>
<gene>
    <name evidence="20" type="primary">Ptprg</name>
    <name evidence="20" type="ORF">DICEXI_R00847</name>
</gene>
<evidence type="ECO:0000259" key="16">
    <source>
        <dbReference type="PROSITE" id="PS50055"/>
    </source>
</evidence>
<evidence type="ECO:0000256" key="2">
    <source>
        <dbReference type="ARBA" id="ARBA00006246"/>
    </source>
</evidence>
<organism evidence="20 21">
    <name type="scientific">Dicaeum eximium</name>
    <dbReference type="NCBI Taxonomy" id="667154"/>
    <lineage>
        <taxon>Eukaryota</taxon>
        <taxon>Metazoa</taxon>
        <taxon>Chordata</taxon>
        <taxon>Craniata</taxon>
        <taxon>Vertebrata</taxon>
        <taxon>Euteleostomi</taxon>
        <taxon>Archelosauria</taxon>
        <taxon>Archosauria</taxon>
        <taxon>Dinosauria</taxon>
        <taxon>Saurischia</taxon>
        <taxon>Theropoda</taxon>
        <taxon>Coelurosauria</taxon>
        <taxon>Aves</taxon>
        <taxon>Neognathae</taxon>
        <taxon>Neoaves</taxon>
        <taxon>Telluraves</taxon>
        <taxon>Australaves</taxon>
        <taxon>Passeriformes</taxon>
        <taxon>Passeroidea</taxon>
        <taxon>Dicaeidae</taxon>
        <taxon>Dicaeum</taxon>
    </lineage>
</organism>
<keyword evidence="6" id="KW-0677">Repeat</keyword>
<feature type="domain" description="Fibronectin type-III" evidence="18">
    <location>
        <begin position="176"/>
        <end position="275"/>
    </location>
</feature>
<feature type="domain" description="Tyrosine-protein phosphatase" evidence="16">
    <location>
        <begin position="954"/>
        <end position="1214"/>
    </location>
</feature>
<comment type="subcellular location">
    <subcellularLocation>
        <location evidence="1">Membrane</location>
        <topology evidence="1">Single-pass type I membrane protein</topology>
    </subcellularLocation>
</comment>
<keyword evidence="11" id="KW-1015">Disulfide bond</keyword>
<feature type="compositionally biased region" description="Basic and acidic residues" evidence="14">
    <location>
        <begin position="524"/>
        <end position="538"/>
    </location>
</feature>
<dbReference type="InterPro" id="IPR050348">
    <property type="entry name" value="Protein-Tyr_Phosphatase"/>
</dbReference>
<feature type="compositionally biased region" description="Acidic residues" evidence="14">
    <location>
        <begin position="404"/>
        <end position="429"/>
    </location>
</feature>
<dbReference type="GO" id="GO:0005886">
    <property type="term" value="C:plasma membrane"/>
    <property type="evidence" value="ECO:0007669"/>
    <property type="project" value="UniProtKB-ARBA"/>
</dbReference>